<evidence type="ECO:0000256" key="8">
    <source>
        <dbReference type="SAM" id="Phobius"/>
    </source>
</evidence>
<dbReference type="InterPro" id="IPR002323">
    <property type="entry name" value="Cyt_CIE"/>
</dbReference>
<accession>A0A176S653</accession>
<feature type="compositionally biased region" description="Polar residues" evidence="7">
    <location>
        <begin position="161"/>
        <end position="185"/>
    </location>
</feature>
<feature type="region of interest" description="Disordered" evidence="7">
    <location>
        <begin position="161"/>
        <end position="204"/>
    </location>
</feature>
<dbReference type="InterPro" id="IPR009056">
    <property type="entry name" value="Cyt_c-like_dom"/>
</dbReference>
<proteinExistence type="predicted"/>
<feature type="non-terminal residue" evidence="10">
    <location>
        <position position="402"/>
    </location>
</feature>
<protein>
    <submittedName>
        <fullName evidence="10">Cytochrome c5</fullName>
    </submittedName>
</protein>
<keyword evidence="8" id="KW-1133">Transmembrane helix</keyword>
<evidence type="ECO:0000313" key="11">
    <source>
        <dbReference type="Proteomes" id="UP000076962"/>
    </source>
</evidence>
<keyword evidence="11" id="KW-1185">Reference proteome</keyword>
<dbReference type="Proteomes" id="UP000076962">
    <property type="component" value="Unassembled WGS sequence"/>
</dbReference>
<dbReference type="EMBL" id="LUTY01000330">
    <property type="protein sequence ID" value="OAD23505.1"/>
    <property type="molecule type" value="Genomic_DNA"/>
</dbReference>
<reference evidence="10 11" key="1">
    <citation type="submission" date="2016-05" db="EMBL/GenBank/DDBJ databases">
        <title>Single-cell genome of chain-forming Candidatus Thiomargarita nelsonii and comparison to other large sulfur-oxidizing bacteria.</title>
        <authorList>
            <person name="Winkel M."/>
            <person name="Salman V."/>
            <person name="Woyke T."/>
            <person name="Schulz-Vogt H."/>
            <person name="Richter M."/>
            <person name="Flood B."/>
            <person name="Bailey J."/>
            <person name="Amann R."/>
            <person name="Mussmann M."/>
        </authorList>
    </citation>
    <scope>NUCLEOTIDE SEQUENCE [LARGE SCALE GENOMIC DNA]</scope>
    <source>
        <strain evidence="10 11">THI036</strain>
    </source>
</reference>
<dbReference type="PRINTS" id="PR00607">
    <property type="entry name" value="CYTCHROMECIE"/>
</dbReference>
<dbReference type="PANTHER" id="PTHR40942">
    <property type="match status" value="1"/>
</dbReference>
<feature type="domain" description="Cytochrome c" evidence="9">
    <location>
        <begin position="79"/>
        <end position="159"/>
    </location>
</feature>
<evidence type="ECO:0000256" key="5">
    <source>
        <dbReference type="ARBA" id="ARBA00023004"/>
    </source>
</evidence>
<keyword evidence="5 6" id="KW-0408">Iron</keyword>
<feature type="domain" description="Cytochrome c" evidence="9">
    <location>
        <begin position="317"/>
        <end position="401"/>
    </location>
</feature>
<keyword evidence="1" id="KW-0813">Transport</keyword>
<feature type="domain" description="Cytochrome c" evidence="9">
    <location>
        <begin position="207"/>
        <end position="291"/>
    </location>
</feature>
<feature type="region of interest" description="Disordered" evidence="7">
    <location>
        <begin position="297"/>
        <end position="317"/>
    </location>
</feature>
<keyword evidence="3 6" id="KW-0479">Metal-binding</keyword>
<dbReference type="AlphaFoldDB" id="A0A176S653"/>
<dbReference type="Pfam" id="PF13442">
    <property type="entry name" value="Cytochrome_CBB3"/>
    <property type="match status" value="3"/>
</dbReference>
<keyword evidence="2 6" id="KW-0349">Heme</keyword>
<evidence type="ECO:0000256" key="4">
    <source>
        <dbReference type="ARBA" id="ARBA00022982"/>
    </source>
</evidence>
<dbReference type="PANTHER" id="PTHR40942:SF2">
    <property type="entry name" value="CYTOCHROME-RELATED"/>
    <property type="match status" value="1"/>
</dbReference>
<keyword evidence="4" id="KW-0249">Electron transport</keyword>
<name>A0A176S653_9GAMM</name>
<evidence type="ECO:0000313" key="10">
    <source>
        <dbReference type="EMBL" id="OAD23505.1"/>
    </source>
</evidence>
<dbReference type="PROSITE" id="PS51007">
    <property type="entry name" value="CYTC"/>
    <property type="match status" value="3"/>
</dbReference>
<dbReference type="InterPro" id="IPR036909">
    <property type="entry name" value="Cyt_c-like_dom_sf"/>
</dbReference>
<evidence type="ECO:0000256" key="6">
    <source>
        <dbReference type="PROSITE-ProRule" id="PRU00433"/>
    </source>
</evidence>
<evidence type="ECO:0000256" key="1">
    <source>
        <dbReference type="ARBA" id="ARBA00022448"/>
    </source>
</evidence>
<evidence type="ECO:0000259" key="9">
    <source>
        <dbReference type="PROSITE" id="PS51007"/>
    </source>
</evidence>
<evidence type="ECO:0000256" key="2">
    <source>
        <dbReference type="ARBA" id="ARBA00022617"/>
    </source>
</evidence>
<dbReference type="SUPFAM" id="SSF46626">
    <property type="entry name" value="Cytochrome c"/>
    <property type="match status" value="3"/>
</dbReference>
<feature type="transmembrane region" description="Helical" evidence="8">
    <location>
        <begin position="12"/>
        <end position="33"/>
    </location>
</feature>
<dbReference type="GO" id="GO:0009055">
    <property type="term" value="F:electron transfer activity"/>
    <property type="evidence" value="ECO:0007669"/>
    <property type="project" value="InterPro"/>
</dbReference>
<comment type="caution">
    <text evidence="10">The sequence shown here is derived from an EMBL/GenBank/DDBJ whole genome shotgun (WGS) entry which is preliminary data.</text>
</comment>
<keyword evidence="8" id="KW-0812">Transmembrane</keyword>
<evidence type="ECO:0000256" key="3">
    <source>
        <dbReference type="ARBA" id="ARBA00022723"/>
    </source>
</evidence>
<dbReference type="GO" id="GO:0020037">
    <property type="term" value="F:heme binding"/>
    <property type="evidence" value="ECO:0007669"/>
    <property type="project" value="InterPro"/>
</dbReference>
<keyword evidence="8" id="KW-0472">Membrane</keyword>
<organism evidence="10 11">
    <name type="scientific">Candidatus Thiomargarita nelsonii</name>
    <dbReference type="NCBI Taxonomy" id="1003181"/>
    <lineage>
        <taxon>Bacteria</taxon>
        <taxon>Pseudomonadati</taxon>
        <taxon>Pseudomonadota</taxon>
        <taxon>Gammaproteobacteria</taxon>
        <taxon>Thiotrichales</taxon>
        <taxon>Thiotrichaceae</taxon>
        <taxon>Thiomargarita</taxon>
    </lineage>
</organism>
<dbReference type="GO" id="GO:0005506">
    <property type="term" value="F:iron ion binding"/>
    <property type="evidence" value="ECO:0007669"/>
    <property type="project" value="InterPro"/>
</dbReference>
<evidence type="ECO:0000256" key="7">
    <source>
        <dbReference type="SAM" id="MobiDB-lite"/>
    </source>
</evidence>
<feature type="compositionally biased region" description="Low complexity" evidence="7">
    <location>
        <begin position="297"/>
        <end position="316"/>
    </location>
</feature>
<gene>
    <name evidence="10" type="ORF">THIOM_000664</name>
</gene>
<sequence>MSQEDTISIRNLAIGIAVGFGAIVTFIVMVLLITKLGIGEHHEESKDMLSERLKPVGQVNIKGTEMVAQAPSPVVEKAAAPKSAKEIYDTVCQACHTPGILEAPKYGDKAAWADRIAKGEATLIQNAINGFNTMPPRGGNATLSDEEVKLTVQYMLAAVDSSSPAAEQQETPVAATSTPPQSDTATEPAPVDAASAHTEGTGESTDFDLALGEEIYNTACFACHATGVLGAPKLGDKDGWTPRIAKDMDTLFTNALQGFQGEVGMMPPKGGRMDLSDDSVKAAVAYMVAQVATSPTAEEAAPVEAASAPTESAPESTDLDLGEEIYNTACVACHAMGVLGAPKLGDKDGWAPRITKGMDTLFTNALQGFQGEVGMMPPKGGRMDLPDDSVKAAVAYMVSQGQ</sequence>
<dbReference type="Gene3D" id="1.10.760.10">
    <property type="entry name" value="Cytochrome c-like domain"/>
    <property type="match status" value="3"/>
</dbReference>